<dbReference type="KEGG" id="aaeo:BJI67_15705"/>
<dbReference type="Pfam" id="PF04796">
    <property type="entry name" value="RepA_C"/>
    <property type="match status" value="1"/>
</dbReference>
<dbReference type="AlphaFoldDB" id="A0A1D8KD09"/>
<dbReference type="InterPro" id="IPR006881">
    <property type="entry name" value="RepA_C"/>
</dbReference>
<dbReference type="Proteomes" id="UP000095342">
    <property type="component" value="Plasmid pAPV6"/>
</dbReference>
<keyword evidence="2" id="KW-1185">Reference proteome</keyword>
<sequence length="289" mass="32192">MSIITKHLEIHETPPTSEDIAFLSTVMCQVGLPRSEVVEREFFRRSGDAWLMVQAGAIDEGGGPVMQPLPYGPIPRLAIAWLSTYALRNDTREIPVGRSAAEFLRNIGSDDGDTRRHHMLAKQLKSLTACRIQMGFRGITHNPAPMISSLVTFTKGKRGKQRIVWPGVLYMSEEYFKTLQNGATPLDRRAMSALRGSSLCLDIYCFLANRLHRISGKPIVLHWKTLHEQFGQEYGGSSGIKNFKRKFKVAIKSVLAVYPQAKAKIIEGGLQIGSSPPPIAYRTKSIKSK</sequence>
<geneLocation type="plasmid" evidence="2">
    <name>papv6</name>
</geneLocation>
<accession>A0A1D8KD09</accession>
<evidence type="ECO:0000313" key="2">
    <source>
        <dbReference type="Proteomes" id="UP000095342"/>
    </source>
</evidence>
<name>A0A1D8KD09_9GAMM</name>
<gene>
    <name evidence="1" type="ORF">BJI67_15705</name>
</gene>
<proteinExistence type="predicted"/>
<dbReference type="EMBL" id="CP017449">
    <property type="protein sequence ID" value="AOV18840.1"/>
    <property type="molecule type" value="Genomic_DNA"/>
</dbReference>
<evidence type="ECO:0000313" key="1">
    <source>
        <dbReference type="EMBL" id="AOV18840.1"/>
    </source>
</evidence>
<organism evidence="1 2">
    <name type="scientific">Acidihalobacter aeolianus</name>
    <dbReference type="NCBI Taxonomy" id="2792603"/>
    <lineage>
        <taxon>Bacteria</taxon>
        <taxon>Pseudomonadati</taxon>
        <taxon>Pseudomonadota</taxon>
        <taxon>Gammaproteobacteria</taxon>
        <taxon>Chromatiales</taxon>
        <taxon>Ectothiorhodospiraceae</taxon>
        <taxon>Acidihalobacter</taxon>
    </lineage>
</organism>
<protein>
    <submittedName>
        <fullName evidence="1">Replication protein</fullName>
    </submittedName>
</protein>
<keyword evidence="1" id="KW-0614">Plasmid</keyword>
<reference evidence="1 2" key="1">
    <citation type="submission" date="2016-09" db="EMBL/GenBank/DDBJ databases">
        <title>Acidihalobacter prosperus V6 (DSM14174).</title>
        <authorList>
            <person name="Khaleque H.N."/>
            <person name="Ramsay J.P."/>
            <person name="Murphy R.J.T."/>
            <person name="Kaksonen A.H."/>
            <person name="Boxall N.J."/>
            <person name="Watkin E.L.J."/>
        </authorList>
    </citation>
    <scope>NUCLEOTIDE SEQUENCE [LARGE SCALE GENOMIC DNA]</scope>
    <source>
        <strain evidence="1 2">V6</strain>
        <plasmid evidence="2">papv6</plasmid>
    </source>
</reference>